<evidence type="ECO:0000313" key="3">
    <source>
        <dbReference type="EMBL" id="SNC62598.1"/>
    </source>
</evidence>
<keyword evidence="4" id="KW-1185">Reference proteome</keyword>
<keyword evidence="2" id="KW-0812">Transmembrane</keyword>
<keyword evidence="2" id="KW-1133">Transmembrane helix</keyword>
<accession>A0A212T995</accession>
<evidence type="ECO:0000256" key="2">
    <source>
        <dbReference type="SAM" id="Phobius"/>
    </source>
</evidence>
<dbReference type="OrthoDB" id="5146801at2"/>
<dbReference type="InterPro" id="IPR025339">
    <property type="entry name" value="DUF4245"/>
</dbReference>
<organism evidence="3 4">
    <name type="scientific">Kytococcus aerolatus</name>
    <dbReference type="NCBI Taxonomy" id="592308"/>
    <lineage>
        <taxon>Bacteria</taxon>
        <taxon>Bacillati</taxon>
        <taxon>Actinomycetota</taxon>
        <taxon>Actinomycetes</taxon>
        <taxon>Micrococcales</taxon>
        <taxon>Kytococcaceae</taxon>
        <taxon>Kytococcus</taxon>
    </lineage>
</organism>
<feature type="region of interest" description="Disordered" evidence="1">
    <location>
        <begin position="1"/>
        <end position="36"/>
    </location>
</feature>
<dbReference type="Pfam" id="PF14030">
    <property type="entry name" value="DUF4245"/>
    <property type="match status" value="1"/>
</dbReference>
<reference evidence="3 4" key="1">
    <citation type="submission" date="2017-06" db="EMBL/GenBank/DDBJ databases">
        <authorList>
            <person name="Kim H.J."/>
            <person name="Triplett B.A."/>
        </authorList>
    </citation>
    <scope>NUCLEOTIDE SEQUENCE [LARGE SCALE GENOMIC DNA]</scope>
    <source>
        <strain evidence="3 4">DSM 22179</strain>
    </source>
</reference>
<dbReference type="AlphaFoldDB" id="A0A212T995"/>
<dbReference type="Proteomes" id="UP000198122">
    <property type="component" value="Unassembled WGS sequence"/>
</dbReference>
<dbReference type="EMBL" id="FYEZ01000001">
    <property type="protein sequence ID" value="SNC62598.1"/>
    <property type="molecule type" value="Genomic_DNA"/>
</dbReference>
<feature type="compositionally biased region" description="Pro residues" evidence="1">
    <location>
        <begin position="1"/>
        <end position="10"/>
    </location>
</feature>
<gene>
    <name evidence="3" type="ORF">SAMN05445756_0730</name>
</gene>
<evidence type="ECO:0008006" key="5">
    <source>
        <dbReference type="Google" id="ProtNLM"/>
    </source>
</evidence>
<evidence type="ECO:0000256" key="1">
    <source>
        <dbReference type="SAM" id="MobiDB-lite"/>
    </source>
</evidence>
<proteinExistence type="predicted"/>
<protein>
    <recommendedName>
        <fullName evidence="5">DUF4245 domain-containing protein</fullName>
    </recommendedName>
</protein>
<name>A0A212T995_9MICO</name>
<dbReference type="RefSeq" id="WP_159461845.1">
    <property type="nucleotide sequence ID" value="NZ_FYEZ01000001.1"/>
</dbReference>
<keyword evidence="2" id="KW-0472">Membrane</keyword>
<sequence length="219" mass="23114">MTEPTPPPATDPAAENVEAGAQPSGEAAPAPRPRRGGNWKSMLWSTLIVTAIVLVWYVMAAMPDSVPDRTVDADVQAEVAERETGRDVAQAVGLGEGWGASHTSLSPDGADRVWHVTYRTPEGKHLSIDQRILSADSDGQKSDGKAGIGPWVDSVAGTSEATGEVEIGGRTWETRLRPDPDRRSAVLAEAPDRSAVVVSGDASEAELRELVEALELGSD</sequence>
<feature type="transmembrane region" description="Helical" evidence="2">
    <location>
        <begin position="42"/>
        <end position="59"/>
    </location>
</feature>
<evidence type="ECO:0000313" key="4">
    <source>
        <dbReference type="Proteomes" id="UP000198122"/>
    </source>
</evidence>